<evidence type="ECO:0000256" key="1">
    <source>
        <dbReference type="SAM" id="SignalP"/>
    </source>
</evidence>
<gene>
    <name evidence="2" type="ORF">EHUX00137_LOCUS35651</name>
</gene>
<organism evidence="2">
    <name type="scientific">Emiliania huxleyi</name>
    <name type="common">Coccolithophore</name>
    <name type="synonym">Pontosphaera huxleyi</name>
    <dbReference type="NCBI Taxonomy" id="2903"/>
    <lineage>
        <taxon>Eukaryota</taxon>
        <taxon>Haptista</taxon>
        <taxon>Haptophyta</taxon>
        <taxon>Prymnesiophyceae</taxon>
        <taxon>Isochrysidales</taxon>
        <taxon>Noelaerhabdaceae</taxon>
        <taxon>Emiliania</taxon>
    </lineage>
</organism>
<dbReference type="EMBL" id="HBIR01045649">
    <property type="protein sequence ID" value="CAE0579567.1"/>
    <property type="molecule type" value="Transcribed_RNA"/>
</dbReference>
<sequence>MLSATTLIIVLYKTARAAPAGSSNELATSNVASIDPLPDTYDYDESEYYGGASNKPTSGGNDDGDCTDIWSAGKCREKADAGKCNKPNAVLKCKATCGLCSYPPSAPPSLTCNDLAACNKYSSPRPSPPPSSSVSSCESDIIDSYGNCVPATCETWFDGCNNCGVMLNGLLHCTKKFCMIRQEEKCTEYTSSSVLVSLWYVYERFCS</sequence>
<keyword evidence="1" id="KW-0732">Signal</keyword>
<feature type="signal peptide" evidence="1">
    <location>
        <begin position="1"/>
        <end position="17"/>
    </location>
</feature>
<proteinExistence type="predicted"/>
<dbReference type="AlphaFoldDB" id="A0A7S3WX36"/>
<accession>A0A7S3WX36</accession>
<name>A0A7S3WX36_EMIHU</name>
<evidence type="ECO:0000313" key="2">
    <source>
        <dbReference type="EMBL" id="CAE0579567.1"/>
    </source>
</evidence>
<reference evidence="2" key="1">
    <citation type="submission" date="2021-01" db="EMBL/GenBank/DDBJ databases">
        <authorList>
            <person name="Corre E."/>
            <person name="Pelletier E."/>
            <person name="Niang G."/>
            <person name="Scheremetjew M."/>
            <person name="Finn R."/>
            <person name="Kale V."/>
            <person name="Holt S."/>
            <person name="Cochrane G."/>
            <person name="Meng A."/>
            <person name="Brown T."/>
            <person name="Cohen L."/>
        </authorList>
    </citation>
    <scope>NUCLEOTIDE SEQUENCE</scope>
    <source>
        <strain evidence="2">379</strain>
    </source>
</reference>
<evidence type="ECO:0008006" key="3">
    <source>
        <dbReference type="Google" id="ProtNLM"/>
    </source>
</evidence>
<feature type="chain" id="PRO_5031254235" description="ShKT domain-containing protein" evidence="1">
    <location>
        <begin position="18"/>
        <end position="207"/>
    </location>
</feature>
<protein>
    <recommendedName>
        <fullName evidence="3">ShKT domain-containing protein</fullName>
    </recommendedName>
</protein>